<sequence length="215" mass="23732">MTSAHDELRKQQAEITSLLLYHLQEPFTESTHIRGVLPVPPPAEALRVVVGPPIGQDPDSVIAHEIPLRAGEDYLTVEDIVGLLRRLLSTVQIVSSGQVDTVMGVRTIRVDPSTVKPADPSPVDRTLTILRSLTFPYSEKTPDPRLCGFLYRDPNRLRLYLTSEDVPGVTAVDLRPSTPATALLAAAPSLITEEERRTQDDTDPHCSRVVDLTDW</sequence>
<protein>
    <recommendedName>
        <fullName evidence="3">Type III secretion system (T3SS) SseB-like protein</fullName>
    </recommendedName>
</protein>
<name>A0ABN1RZ40_9ACTN</name>
<organism evidence="1 2">
    <name type="scientific">Actinocorallia libanotica</name>
    <dbReference type="NCBI Taxonomy" id="46162"/>
    <lineage>
        <taxon>Bacteria</taxon>
        <taxon>Bacillati</taxon>
        <taxon>Actinomycetota</taxon>
        <taxon>Actinomycetes</taxon>
        <taxon>Streptosporangiales</taxon>
        <taxon>Thermomonosporaceae</taxon>
        <taxon>Actinocorallia</taxon>
    </lineage>
</organism>
<evidence type="ECO:0000313" key="2">
    <source>
        <dbReference type="Proteomes" id="UP001500665"/>
    </source>
</evidence>
<gene>
    <name evidence="1" type="ORF">GCM10009550_73500</name>
</gene>
<reference evidence="1 2" key="1">
    <citation type="journal article" date="2019" name="Int. J. Syst. Evol. Microbiol.">
        <title>The Global Catalogue of Microorganisms (GCM) 10K type strain sequencing project: providing services to taxonomists for standard genome sequencing and annotation.</title>
        <authorList>
            <consortium name="The Broad Institute Genomics Platform"/>
            <consortium name="The Broad Institute Genome Sequencing Center for Infectious Disease"/>
            <person name="Wu L."/>
            <person name="Ma J."/>
        </authorList>
    </citation>
    <scope>NUCLEOTIDE SEQUENCE [LARGE SCALE GENOMIC DNA]</scope>
    <source>
        <strain evidence="1 2">JCM 10696</strain>
    </source>
</reference>
<dbReference type="RefSeq" id="WP_344247007.1">
    <property type="nucleotide sequence ID" value="NZ_BAAAHH010000055.1"/>
</dbReference>
<accession>A0ABN1RZ40</accession>
<comment type="caution">
    <text evidence="1">The sequence shown here is derived from an EMBL/GenBank/DDBJ whole genome shotgun (WGS) entry which is preliminary data.</text>
</comment>
<dbReference type="Proteomes" id="UP001500665">
    <property type="component" value="Unassembled WGS sequence"/>
</dbReference>
<evidence type="ECO:0000313" key="1">
    <source>
        <dbReference type="EMBL" id="GAA0968315.1"/>
    </source>
</evidence>
<evidence type="ECO:0008006" key="3">
    <source>
        <dbReference type="Google" id="ProtNLM"/>
    </source>
</evidence>
<dbReference type="EMBL" id="BAAAHH010000055">
    <property type="protein sequence ID" value="GAA0968315.1"/>
    <property type="molecule type" value="Genomic_DNA"/>
</dbReference>
<keyword evidence="2" id="KW-1185">Reference proteome</keyword>
<proteinExistence type="predicted"/>